<dbReference type="SUPFAM" id="SSF55729">
    <property type="entry name" value="Acyl-CoA N-acyltransferases (Nat)"/>
    <property type="match status" value="1"/>
</dbReference>
<dbReference type="PANTHER" id="PTHR43877">
    <property type="entry name" value="AMINOALKYLPHOSPHONATE N-ACETYLTRANSFERASE-RELATED-RELATED"/>
    <property type="match status" value="1"/>
</dbReference>
<evidence type="ECO:0000256" key="1">
    <source>
        <dbReference type="ARBA" id="ARBA00022679"/>
    </source>
</evidence>
<proteinExistence type="predicted"/>
<dbReference type="PROSITE" id="PS51186">
    <property type="entry name" value="GNAT"/>
    <property type="match status" value="1"/>
</dbReference>
<dbReference type="InterPro" id="IPR016181">
    <property type="entry name" value="Acyl_CoA_acyltransferase"/>
</dbReference>
<name>A0A1V6S907_9EURO</name>
<dbReference type="CDD" id="cd04301">
    <property type="entry name" value="NAT_SF"/>
    <property type="match status" value="1"/>
</dbReference>
<evidence type="ECO:0000259" key="3">
    <source>
        <dbReference type="PROSITE" id="PS51186"/>
    </source>
</evidence>
<keyword evidence="2" id="KW-0012">Acyltransferase</keyword>
<sequence length="165" mass="18821">MATISTSTSLSDSNRTLQKATLEDIPAIKAMVDAAYSKYIERIGKPPAPMTENWVETIRAHEVLVLRDNEQIVGSITFYEDKQTNSLKIDNVVVDPTAQSRGYGYYMIRHAEMEGRKQGLSSVTLFTNVKMFENLGYYPKLGFVETERKVEDGFERVYFYKKLGK</sequence>
<dbReference type="AlphaFoldDB" id="A0A1V6S907"/>
<dbReference type="Pfam" id="PF00583">
    <property type="entry name" value="Acetyltransf_1"/>
    <property type="match status" value="1"/>
</dbReference>
<evidence type="ECO:0000313" key="4">
    <source>
        <dbReference type="EMBL" id="OQE10224.1"/>
    </source>
</evidence>
<accession>A0A1V6S907</accession>
<dbReference type="GO" id="GO:0016747">
    <property type="term" value="F:acyltransferase activity, transferring groups other than amino-acyl groups"/>
    <property type="evidence" value="ECO:0007669"/>
    <property type="project" value="InterPro"/>
</dbReference>
<keyword evidence="1" id="KW-0808">Transferase</keyword>
<gene>
    <name evidence="4" type="ORF">PENVUL_c004G09904</name>
</gene>
<evidence type="ECO:0000256" key="2">
    <source>
        <dbReference type="ARBA" id="ARBA00023315"/>
    </source>
</evidence>
<keyword evidence="5" id="KW-1185">Reference proteome</keyword>
<dbReference type="Gene3D" id="3.40.630.30">
    <property type="match status" value="1"/>
</dbReference>
<evidence type="ECO:0000313" key="5">
    <source>
        <dbReference type="Proteomes" id="UP000191518"/>
    </source>
</evidence>
<dbReference type="EMBL" id="MDYP01000004">
    <property type="protein sequence ID" value="OQE10224.1"/>
    <property type="molecule type" value="Genomic_DNA"/>
</dbReference>
<dbReference type="Proteomes" id="UP000191518">
    <property type="component" value="Unassembled WGS sequence"/>
</dbReference>
<dbReference type="OrthoDB" id="329272at2759"/>
<dbReference type="InterPro" id="IPR050832">
    <property type="entry name" value="Bact_Acetyltransf"/>
</dbReference>
<organism evidence="4 5">
    <name type="scientific">Penicillium vulpinum</name>
    <dbReference type="NCBI Taxonomy" id="29845"/>
    <lineage>
        <taxon>Eukaryota</taxon>
        <taxon>Fungi</taxon>
        <taxon>Dikarya</taxon>
        <taxon>Ascomycota</taxon>
        <taxon>Pezizomycotina</taxon>
        <taxon>Eurotiomycetes</taxon>
        <taxon>Eurotiomycetidae</taxon>
        <taxon>Eurotiales</taxon>
        <taxon>Aspergillaceae</taxon>
        <taxon>Penicillium</taxon>
    </lineage>
</organism>
<dbReference type="InterPro" id="IPR000182">
    <property type="entry name" value="GNAT_dom"/>
</dbReference>
<reference evidence="5" key="1">
    <citation type="journal article" date="2017" name="Nat. Microbiol.">
        <title>Global analysis of biosynthetic gene clusters reveals vast potential of secondary metabolite production in Penicillium species.</title>
        <authorList>
            <person name="Nielsen J.C."/>
            <person name="Grijseels S."/>
            <person name="Prigent S."/>
            <person name="Ji B."/>
            <person name="Dainat J."/>
            <person name="Nielsen K.F."/>
            <person name="Frisvad J.C."/>
            <person name="Workman M."/>
            <person name="Nielsen J."/>
        </authorList>
    </citation>
    <scope>NUCLEOTIDE SEQUENCE [LARGE SCALE GENOMIC DNA]</scope>
    <source>
        <strain evidence="5">IBT 29486</strain>
    </source>
</reference>
<dbReference type="PANTHER" id="PTHR43877:SF2">
    <property type="entry name" value="AMINOALKYLPHOSPHONATE N-ACETYLTRANSFERASE-RELATED"/>
    <property type="match status" value="1"/>
</dbReference>
<comment type="caution">
    <text evidence="4">The sequence shown here is derived from an EMBL/GenBank/DDBJ whole genome shotgun (WGS) entry which is preliminary data.</text>
</comment>
<protein>
    <recommendedName>
        <fullName evidence="3">N-acetyltransferase domain-containing protein</fullName>
    </recommendedName>
</protein>
<feature type="domain" description="N-acetyltransferase" evidence="3">
    <location>
        <begin position="15"/>
        <end position="164"/>
    </location>
</feature>